<name>A0A1R0GV09_9FUNG</name>
<keyword evidence="5" id="KW-0378">Hydrolase</keyword>
<dbReference type="CDD" id="cd09274">
    <property type="entry name" value="RNase_HI_RT_Ty3"/>
    <property type="match status" value="1"/>
</dbReference>
<dbReference type="Pfam" id="PF17921">
    <property type="entry name" value="Integrase_H2C2"/>
    <property type="match status" value="1"/>
</dbReference>
<dbReference type="Pfam" id="PF17917">
    <property type="entry name" value="RT_RNaseH"/>
    <property type="match status" value="1"/>
</dbReference>
<protein>
    <submittedName>
        <fullName evidence="9">Transposon Ty3-G Gag-Pol polyprotein</fullName>
    </submittedName>
</protein>
<keyword evidence="6" id="KW-0695">RNA-directed DNA polymerase</keyword>
<dbReference type="Gene3D" id="2.40.70.10">
    <property type="entry name" value="Acid Proteases"/>
    <property type="match status" value="1"/>
</dbReference>
<dbReference type="GO" id="GO:0004519">
    <property type="term" value="F:endonuclease activity"/>
    <property type="evidence" value="ECO:0007669"/>
    <property type="project" value="UniProtKB-KW"/>
</dbReference>
<dbReference type="Gene3D" id="1.10.340.70">
    <property type="match status" value="1"/>
</dbReference>
<dbReference type="GO" id="GO:0003964">
    <property type="term" value="F:RNA-directed DNA polymerase activity"/>
    <property type="evidence" value="ECO:0007669"/>
    <property type="project" value="UniProtKB-KW"/>
</dbReference>
<dbReference type="Pfam" id="PF00665">
    <property type="entry name" value="rve"/>
    <property type="match status" value="1"/>
</dbReference>
<dbReference type="Proteomes" id="UP000187455">
    <property type="component" value="Unassembled WGS sequence"/>
</dbReference>
<keyword evidence="10" id="KW-1185">Reference proteome</keyword>
<organism evidence="9 10">
    <name type="scientific">Smittium mucronatum</name>
    <dbReference type="NCBI Taxonomy" id="133383"/>
    <lineage>
        <taxon>Eukaryota</taxon>
        <taxon>Fungi</taxon>
        <taxon>Fungi incertae sedis</taxon>
        <taxon>Zoopagomycota</taxon>
        <taxon>Kickxellomycotina</taxon>
        <taxon>Harpellomycetes</taxon>
        <taxon>Harpellales</taxon>
        <taxon>Legeriomycetaceae</taxon>
        <taxon>Smittium</taxon>
    </lineage>
</organism>
<evidence type="ECO:0000256" key="4">
    <source>
        <dbReference type="ARBA" id="ARBA00022759"/>
    </source>
</evidence>
<dbReference type="InterPro" id="IPR036397">
    <property type="entry name" value="RNaseH_sf"/>
</dbReference>
<dbReference type="InterPro" id="IPR043502">
    <property type="entry name" value="DNA/RNA_pol_sf"/>
</dbReference>
<dbReference type="GO" id="GO:0016787">
    <property type="term" value="F:hydrolase activity"/>
    <property type="evidence" value="ECO:0007669"/>
    <property type="project" value="UniProtKB-KW"/>
</dbReference>
<dbReference type="PANTHER" id="PTHR37984:SF5">
    <property type="entry name" value="PROTEIN NYNRIN-LIKE"/>
    <property type="match status" value="1"/>
</dbReference>
<gene>
    <name evidence="9" type="ORF">AYI68_g5196</name>
</gene>
<dbReference type="GO" id="GO:0005634">
    <property type="term" value="C:nucleus"/>
    <property type="evidence" value="ECO:0007669"/>
    <property type="project" value="UniProtKB-ARBA"/>
</dbReference>
<proteinExistence type="predicted"/>
<dbReference type="InterPro" id="IPR012337">
    <property type="entry name" value="RNaseH-like_sf"/>
</dbReference>
<dbReference type="Gene3D" id="3.10.10.10">
    <property type="entry name" value="HIV Type 1 Reverse Transcriptase, subunit A, domain 1"/>
    <property type="match status" value="1"/>
</dbReference>
<dbReference type="InterPro" id="IPR041373">
    <property type="entry name" value="RT_RNaseH"/>
</dbReference>
<dbReference type="OrthoDB" id="444848at2759"/>
<evidence type="ECO:0000256" key="7">
    <source>
        <dbReference type="SAM" id="MobiDB-lite"/>
    </source>
</evidence>
<dbReference type="InterPro" id="IPR021109">
    <property type="entry name" value="Peptidase_aspartic_dom_sf"/>
</dbReference>
<dbReference type="InterPro" id="IPR041588">
    <property type="entry name" value="Integrase_H2C2"/>
</dbReference>
<dbReference type="PROSITE" id="PS50994">
    <property type="entry name" value="INTEGRASE"/>
    <property type="match status" value="1"/>
</dbReference>
<dbReference type="InterPro" id="IPR001584">
    <property type="entry name" value="Integrase_cat-core"/>
</dbReference>
<dbReference type="GO" id="GO:0015074">
    <property type="term" value="P:DNA integration"/>
    <property type="evidence" value="ECO:0007669"/>
    <property type="project" value="InterPro"/>
</dbReference>
<evidence type="ECO:0000259" key="8">
    <source>
        <dbReference type="PROSITE" id="PS50994"/>
    </source>
</evidence>
<dbReference type="Gene3D" id="3.30.420.10">
    <property type="entry name" value="Ribonuclease H-like superfamily/Ribonuclease H"/>
    <property type="match status" value="1"/>
</dbReference>
<keyword evidence="1" id="KW-0808">Transferase</keyword>
<dbReference type="STRING" id="133383.A0A1R0GV09"/>
<feature type="domain" description="Integrase catalytic" evidence="8">
    <location>
        <begin position="1152"/>
        <end position="1318"/>
    </location>
</feature>
<keyword evidence="2" id="KW-0548">Nucleotidyltransferase</keyword>
<evidence type="ECO:0000313" key="9">
    <source>
        <dbReference type="EMBL" id="OLY80705.1"/>
    </source>
</evidence>
<dbReference type="InterPro" id="IPR050951">
    <property type="entry name" value="Retrovirus_Pol_polyprotein"/>
</dbReference>
<dbReference type="PANTHER" id="PTHR37984">
    <property type="entry name" value="PROTEIN CBG26694"/>
    <property type="match status" value="1"/>
</dbReference>
<keyword evidence="4" id="KW-0255">Endonuclease</keyword>
<feature type="compositionally biased region" description="Basic and acidic residues" evidence="7">
    <location>
        <begin position="1"/>
        <end position="19"/>
    </location>
</feature>
<dbReference type="SUPFAM" id="SSF56672">
    <property type="entry name" value="DNA/RNA polymerases"/>
    <property type="match status" value="1"/>
</dbReference>
<sequence length="1465" mass="168785">MEKKIKPEASLKAESDKNSITDTFEPQTDMNIQSFQNTSTYLHHLIPNVGPTNLFSGSEVEEFLEVYCVITKGLKDESKVKFFPRYCVPSLVDQIKWTEEYEDGNWGKFCAMLKKRYKKKRKSDPFKEIEKLVNVGILSENTETFFQNFDFLTSKLIKEDYITKRQKTEYLLRSLPEGLLEKLSCDIIEDGDFKPYKELSEIISNHLLSENRMDIFKKNSFKNQEIRFENKAKIDNLKLIDSDSSKSAENNEPKLATADNSIIKTKDKEIADLVKQMGAMVLKIDRSLEEIKDNKTNKFTSFERVIRCIYCDGQHSKRDCKELVEDINKGIVKLDDKKNVLLSSGKQLLPNYGNGGMKTQVRDTYKSVKSNLITVKNEDEEDAYDYKIYPEFPNNIKEEVNTFEIVSENEFEKILNSFAAKRKDEDIPLSERVKIFKSSDTKIKENQVPVTGMIPNNDFEEAPYSLKAKIVNEDLKENVLKKCKEALVTMSLEEVASISPFVRKTLNDDFRLRREVKVDQFQTNDKNEPSYNWKKKYLSVGSGKIKGMVQGVKMLLMFDEGSEVNIMSEMVYNGLKSLNRAELDNSIQWKMRDANSGSSKLLGVIKDCEIEIDGVKIKTHIFVSSTTKNPLILGRPWDIKSRAIKENKEDGSLWYTIKDENSDKKSNFCVSNTDDSRRYEDRSNKDENDFEIENFKIDIIKGVKEWGYEPQVYTRYKSAKEKIKPVSIALENIESPSIQKKDMENKIITNRLTEERISKIIVGDGNLSKEEIIFFKKELKKNEKAFAYHPDEMGLLSKDIEDPICVETIDHTPWQVIPYPIPKGIVNEVKELLKDKLVKGILEPTNGPYSNNWFCVQKKLGGLRFIQDVQKVNAVTKKNAGKPPFVDAFAEEFSGYASPVGAGAVLSQEDEKGTRHPCRYESYTFNERERKYPQVKRELLGLKVMVKKLKEYLYGINFILETDAKPLLSMVNKIDLPNDIAARWVSYLHLYDFELVHIKGSENLVADALSRFQKSKDEQEKLEKYVATSMITTAGYNNEELSIYIKKYLNGENIEDKILLSKAKKESKKYFILDGVFFRRGKKSAIPKRVIEKTEDRVKILKGIHEEGGGGHRGRDGTYVKIRDRYHWKSLYNDVSNYVKNCKECQLRSGGKLEEPLKPTWEINIFTKIGVDLVLMPVGKGNMKYLIVARDDFSGWAEARALKNNTAGLVWKFLYEEVICRFGVIGRFVADRGEMTSNLIREKAEQHGIKINFTSSYHPQSNGMTERGHKPLIDALSKYCRKSPGSWPDKLHLALWADRVTTKRTTGVSPFMLVYGQESVLPVEFEFETWNTVIWKKEMTTEELLINRMTQLHKKEELIKLVSDRVKESRVNNKKYFDKKHNLRNKPLEVGDMVLEYNSTIGKKRELKLNSKWRGPYLVRENLNNGSYSLSELDGTNIKGSKAGNRLKKFFSTNSLESVPEDVAG</sequence>
<keyword evidence="3" id="KW-0540">Nuclease</keyword>
<comment type="caution">
    <text evidence="9">The sequence shown here is derived from an EMBL/GenBank/DDBJ whole genome shotgun (WGS) entry which is preliminary data.</text>
</comment>
<evidence type="ECO:0000256" key="5">
    <source>
        <dbReference type="ARBA" id="ARBA00022801"/>
    </source>
</evidence>
<evidence type="ECO:0000256" key="6">
    <source>
        <dbReference type="ARBA" id="ARBA00022918"/>
    </source>
</evidence>
<feature type="region of interest" description="Disordered" evidence="7">
    <location>
        <begin position="1"/>
        <end position="23"/>
    </location>
</feature>
<dbReference type="GO" id="GO:0003676">
    <property type="term" value="F:nucleic acid binding"/>
    <property type="evidence" value="ECO:0007669"/>
    <property type="project" value="InterPro"/>
</dbReference>
<evidence type="ECO:0000313" key="10">
    <source>
        <dbReference type="Proteomes" id="UP000187455"/>
    </source>
</evidence>
<dbReference type="SUPFAM" id="SSF53098">
    <property type="entry name" value="Ribonuclease H-like"/>
    <property type="match status" value="1"/>
</dbReference>
<dbReference type="CDD" id="cd00303">
    <property type="entry name" value="retropepsin_like"/>
    <property type="match status" value="1"/>
</dbReference>
<reference evidence="9 10" key="1">
    <citation type="journal article" date="2016" name="Mol. Biol. Evol.">
        <title>Genome-Wide Survey of Gut Fungi (Harpellales) Reveals the First Horizontally Transferred Ubiquitin Gene from a Mosquito Host.</title>
        <authorList>
            <person name="Wang Y."/>
            <person name="White M.M."/>
            <person name="Kvist S."/>
            <person name="Moncalvo J.M."/>
        </authorList>
    </citation>
    <scope>NUCLEOTIDE SEQUENCE [LARGE SCALE GENOMIC DNA]</scope>
    <source>
        <strain evidence="9 10">ALG-7-W6</strain>
    </source>
</reference>
<evidence type="ECO:0000256" key="1">
    <source>
        <dbReference type="ARBA" id="ARBA00022679"/>
    </source>
</evidence>
<dbReference type="EMBL" id="LSSL01003223">
    <property type="protein sequence ID" value="OLY80705.1"/>
    <property type="molecule type" value="Genomic_DNA"/>
</dbReference>
<evidence type="ECO:0000256" key="2">
    <source>
        <dbReference type="ARBA" id="ARBA00022695"/>
    </source>
</evidence>
<evidence type="ECO:0000256" key="3">
    <source>
        <dbReference type="ARBA" id="ARBA00022722"/>
    </source>
</evidence>
<accession>A0A1R0GV09</accession>